<dbReference type="Proteomes" id="UP000216429">
    <property type="component" value="Unassembled WGS sequence"/>
</dbReference>
<evidence type="ECO:0000256" key="1">
    <source>
        <dbReference type="ARBA" id="ARBA00005254"/>
    </source>
</evidence>
<keyword evidence="3" id="KW-1185">Reference proteome</keyword>
<dbReference type="InterPro" id="IPR001753">
    <property type="entry name" value="Enoyl-CoA_hydra/iso"/>
</dbReference>
<dbReference type="OrthoDB" id="2862111at2"/>
<sequence length="262" mass="28396">MTIDTSTPPLLSIDGPVATLRLNRPAQANRIEPADLPVLLQHCERIARDSAIRAVILTGTGKHFSAGYDLTSILQSVEEDPHARHAVNPFGTMVDTLEALPQPVICALNGGVYGGATDLALACDLRLGVPHSKMFMPAARLGLHYYLSGMRRYVSRLGFNTAKRLFLFAEEMDAAQMLSTGFIERIVPAEQLEQAAREAAHAAAAMAPLAVRGMKAALNALAQDKLDPEQFAATETQCLRSADIQEGVTAWQQKRAPVFHSR</sequence>
<gene>
    <name evidence="2" type="ORF">CAL22_18960</name>
</gene>
<dbReference type="GO" id="GO:0003824">
    <property type="term" value="F:catalytic activity"/>
    <property type="evidence" value="ECO:0007669"/>
    <property type="project" value="UniProtKB-ARBA"/>
</dbReference>
<organism evidence="2 3">
    <name type="scientific">Bordetella genomosp. 12</name>
    <dbReference type="NCBI Taxonomy" id="463035"/>
    <lineage>
        <taxon>Bacteria</taxon>
        <taxon>Pseudomonadati</taxon>
        <taxon>Pseudomonadota</taxon>
        <taxon>Betaproteobacteria</taxon>
        <taxon>Burkholderiales</taxon>
        <taxon>Alcaligenaceae</taxon>
        <taxon>Bordetella</taxon>
    </lineage>
</organism>
<evidence type="ECO:0008006" key="4">
    <source>
        <dbReference type="Google" id="ProtNLM"/>
    </source>
</evidence>
<dbReference type="GO" id="GO:0008300">
    <property type="term" value="P:isoprenoid catabolic process"/>
    <property type="evidence" value="ECO:0007669"/>
    <property type="project" value="TreeGrafter"/>
</dbReference>
<dbReference type="InterPro" id="IPR029045">
    <property type="entry name" value="ClpP/crotonase-like_dom_sf"/>
</dbReference>
<dbReference type="Pfam" id="PF00378">
    <property type="entry name" value="ECH_1"/>
    <property type="match status" value="1"/>
</dbReference>
<dbReference type="PANTHER" id="PTHR42964:SF1">
    <property type="entry name" value="POLYKETIDE BIOSYNTHESIS ENOYL-COA HYDRATASE PKSH-RELATED"/>
    <property type="match status" value="1"/>
</dbReference>
<comment type="similarity">
    <text evidence="1">Belongs to the enoyl-CoA hydratase/isomerase family.</text>
</comment>
<evidence type="ECO:0000313" key="2">
    <source>
        <dbReference type="EMBL" id="OZI71865.1"/>
    </source>
</evidence>
<comment type="caution">
    <text evidence="2">The sequence shown here is derived from an EMBL/GenBank/DDBJ whole genome shotgun (WGS) entry which is preliminary data.</text>
</comment>
<dbReference type="InterPro" id="IPR014748">
    <property type="entry name" value="Enoyl-CoA_hydra_C"/>
</dbReference>
<accession>A0A261VCX7</accession>
<dbReference type="EMBL" id="NEVU01000003">
    <property type="protein sequence ID" value="OZI71865.1"/>
    <property type="molecule type" value="Genomic_DNA"/>
</dbReference>
<dbReference type="PANTHER" id="PTHR42964">
    <property type="entry name" value="ENOYL-COA HYDRATASE"/>
    <property type="match status" value="1"/>
</dbReference>
<dbReference type="RefSeq" id="WP_094815806.1">
    <property type="nucleotide sequence ID" value="NZ_NEVU01000003.1"/>
</dbReference>
<dbReference type="CDD" id="cd06558">
    <property type="entry name" value="crotonase-like"/>
    <property type="match status" value="1"/>
</dbReference>
<protein>
    <recommendedName>
        <fullName evidence="4">3-hydroxybutyryl-CoA dehydratase</fullName>
    </recommendedName>
</protein>
<dbReference type="AlphaFoldDB" id="A0A261VCX7"/>
<evidence type="ECO:0000313" key="3">
    <source>
        <dbReference type="Proteomes" id="UP000216429"/>
    </source>
</evidence>
<dbReference type="SUPFAM" id="SSF52096">
    <property type="entry name" value="ClpP/crotonase"/>
    <property type="match status" value="1"/>
</dbReference>
<name>A0A261VCX7_9BORD</name>
<dbReference type="Gene3D" id="1.10.12.10">
    <property type="entry name" value="Lyase 2-enoyl-coa Hydratase, Chain A, domain 2"/>
    <property type="match status" value="1"/>
</dbReference>
<dbReference type="Gene3D" id="3.90.226.10">
    <property type="entry name" value="2-enoyl-CoA Hydratase, Chain A, domain 1"/>
    <property type="match status" value="1"/>
</dbReference>
<dbReference type="InterPro" id="IPR051683">
    <property type="entry name" value="Enoyl-CoA_Hydratase/Isomerase"/>
</dbReference>
<proteinExistence type="inferred from homology"/>
<reference evidence="3" key="1">
    <citation type="submission" date="2017-05" db="EMBL/GenBank/DDBJ databases">
        <title>Complete and WGS of Bordetella genogroups.</title>
        <authorList>
            <person name="Spilker T."/>
            <person name="Lipuma J."/>
        </authorList>
    </citation>
    <scope>NUCLEOTIDE SEQUENCE [LARGE SCALE GENOMIC DNA]</scope>
    <source>
        <strain evidence="3">AU6712</strain>
    </source>
</reference>